<dbReference type="InterPro" id="IPR004358">
    <property type="entry name" value="Sig_transdc_His_kin-like_C"/>
</dbReference>
<dbReference type="Pfam" id="PF13185">
    <property type="entry name" value="GAF_2"/>
    <property type="match status" value="1"/>
</dbReference>
<dbReference type="Gene3D" id="3.30.450.40">
    <property type="match status" value="2"/>
</dbReference>
<dbReference type="InterPro" id="IPR003661">
    <property type="entry name" value="HisK_dim/P_dom"/>
</dbReference>
<name>A0ABQ6H5X6_9GAMM</name>
<dbReference type="SMART" id="SM00065">
    <property type="entry name" value="GAF"/>
    <property type="match status" value="2"/>
</dbReference>
<evidence type="ECO:0000256" key="1">
    <source>
        <dbReference type="ARBA" id="ARBA00000085"/>
    </source>
</evidence>
<dbReference type="InterPro" id="IPR036097">
    <property type="entry name" value="HisK_dim/P_sf"/>
</dbReference>
<dbReference type="PANTHER" id="PTHR43065">
    <property type="entry name" value="SENSOR HISTIDINE KINASE"/>
    <property type="match status" value="1"/>
</dbReference>
<evidence type="ECO:0000256" key="4">
    <source>
        <dbReference type="SAM" id="Coils"/>
    </source>
</evidence>
<accession>A0ABQ6H5X6</accession>
<dbReference type="InterPro" id="IPR005467">
    <property type="entry name" value="His_kinase_dom"/>
</dbReference>
<dbReference type="SMART" id="SM00387">
    <property type="entry name" value="HATPase_c"/>
    <property type="match status" value="1"/>
</dbReference>
<protein>
    <recommendedName>
        <fullName evidence="2">histidine kinase</fullName>
        <ecNumber evidence="2">2.7.13.3</ecNumber>
    </recommendedName>
</protein>
<comment type="catalytic activity">
    <reaction evidence="1">
        <text>ATP + protein L-histidine = ADP + protein N-phospho-L-histidine.</text>
        <dbReference type="EC" id="2.7.13.3"/>
    </reaction>
</comment>
<sequence length="656" mass="73545">MPASKREARLEKILTSFFELDKYFNKAASLVDYIEKVHEKLGELMYARNFFLATYNKSANTIDFVYEVDERENASYPLDSIQLSSPDVSPTAWIITNKKPLVMQKGKGPIERKDDDTWGFGERSQHWIGIPLIDKKGECLGAMVIQSYTPDIVYSDEDQHIFHLLTNVVASAVEKHVTVAALESLVVERTAQLETELEEKAHSEKLQLGLYKLSSLVNDEIPLTDLYMQVHEIIKTLLVAENFYIAIFDETENIITIPYYIDEKETEREMGFSMPLGKGLSSYVIKTRTAQRIFPQDVEHLVRDGHVDEVVGPQGYSCWIGAPMISSNIVHGLIVVQSYDMNVTYSEEDLKLLNYVANHVAKAVESMQNKQMRKDSQLKLAKQHRVLEQQNKSLNDTLNVLKRTQQELIQKEKMASLGGLVAGIAHEINTPLGICVTGVSHLMGEYHDVQKALQDETLSQAQLDDFFDEIGQVGQILTTNMQRAADLVNSFKQVAVDQSSNSIRDIALSTYINEVILSLKPTLKKKKHNISVQCPNQISIRTNAGALSQIISNLLLNSYIHGFDGIELGNISIVVEERNGFVLMRYQDDGNGMDAQALEQLFDPFYTTKRGAGGSGLGTHLVYNLVTNALSGKIQAKSQPGKGLAYMIKFPVSIEE</sequence>
<evidence type="ECO:0000313" key="7">
    <source>
        <dbReference type="Proteomes" id="UP001157133"/>
    </source>
</evidence>
<dbReference type="Gene3D" id="3.30.565.10">
    <property type="entry name" value="Histidine kinase-like ATPase, C-terminal domain"/>
    <property type="match status" value="1"/>
</dbReference>
<dbReference type="InterPro" id="IPR003594">
    <property type="entry name" value="HATPase_dom"/>
</dbReference>
<evidence type="ECO:0000313" key="6">
    <source>
        <dbReference type="EMBL" id="GLX82565.1"/>
    </source>
</evidence>
<dbReference type="InterPro" id="IPR029016">
    <property type="entry name" value="GAF-like_dom_sf"/>
</dbReference>
<proteinExistence type="predicted"/>
<dbReference type="PROSITE" id="PS50109">
    <property type="entry name" value="HIS_KIN"/>
    <property type="match status" value="1"/>
</dbReference>
<dbReference type="CDD" id="cd00075">
    <property type="entry name" value="HATPase"/>
    <property type="match status" value="1"/>
</dbReference>
<dbReference type="Gene3D" id="1.10.287.130">
    <property type="match status" value="1"/>
</dbReference>
<evidence type="ECO:0000256" key="3">
    <source>
        <dbReference type="ARBA" id="ARBA00022553"/>
    </source>
</evidence>
<dbReference type="PANTHER" id="PTHR43065:SF47">
    <property type="match status" value="1"/>
</dbReference>
<dbReference type="InterPro" id="IPR036890">
    <property type="entry name" value="HATPase_C_sf"/>
</dbReference>
<organism evidence="6 7">
    <name type="scientific">Thalassotalea eurytherma</name>
    <dbReference type="NCBI Taxonomy" id="1144278"/>
    <lineage>
        <taxon>Bacteria</taxon>
        <taxon>Pseudomonadati</taxon>
        <taxon>Pseudomonadota</taxon>
        <taxon>Gammaproteobacteria</taxon>
        <taxon>Alteromonadales</taxon>
        <taxon>Colwelliaceae</taxon>
        <taxon>Thalassotalea</taxon>
    </lineage>
</organism>
<dbReference type="EMBL" id="BSSU01000009">
    <property type="protein sequence ID" value="GLX82565.1"/>
    <property type="molecule type" value="Genomic_DNA"/>
</dbReference>
<dbReference type="Proteomes" id="UP001157133">
    <property type="component" value="Unassembled WGS sequence"/>
</dbReference>
<dbReference type="RefSeq" id="WP_284207932.1">
    <property type="nucleotide sequence ID" value="NZ_BSSU01000009.1"/>
</dbReference>
<evidence type="ECO:0000259" key="5">
    <source>
        <dbReference type="PROSITE" id="PS50109"/>
    </source>
</evidence>
<dbReference type="EC" id="2.7.13.3" evidence="2"/>
<feature type="domain" description="Histidine kinase" evidence="5">
    <location>
        <begin position="423"/>
        <end position="654"/>
    </location>
</feature>
<keyword evidence="7" id="KW-1185">Reference proteome</keyword>
<dbReference type="SUPFAM" id="SSF55781">
    <property type="entry name" value="GAF domain-like"/>
    <property type="match status" value="2"/>
</dbReference>
<gene>
    <name evidence="6" type="ORF">theurythT_20170</name>
</gene>
<dbReference type="SUPFAM" id="SSF55874">
    <property type="entry name" value="ATPase domain of HSP90 chaperone/DNA topoisomerase II/histidine kinase"/>
    <property type="match status" value="1"/>
</dbReference>
<reference evidence="6 7" key="1">
    <citation type="submission" date="2023-03" db="EMBL/GenBank/DDBJ databases">
        <title>Draft genome sequence of Thalassotalea eurytherma JCM 18482T.</title>
        <authorList>
            <person name="Sawabe T."/>
        </authorList>
    </citation>
    <scope>NUCLEOTIDE SEQUENCE [LARGE SCALE GENOMIC DNA]</scope>
    <source>
        <strain evidence="6 7">JCM 18482</strain>
    </source>
</reference>
<evidence type="ECO:0000256" key="2">
    <source>
        <dbReference type="ARBA" id="ARBA00012438"/>
    </source>
</evidence>
<dbReference type="PRINTS" id="PR00344">
    <property type="entry name" value="BCTRLSENSOR"/>
</dbReference>
<feature type="coiled-coil region" evidence="4">
    <location>
        <begin position="384"/>
        <end position="411"/>
    </location>
</feature>
<keyword evidence="3" id="KW-0597">Phosphoprotein</keyword>
<dbReference type="InterPro" id="IPR003018">
    <property type="entry name" value="GAF"/>
</dbReference>
<dbReference type="Pfam" id="PF01590">
    <property type="entry name" value="GAF"/>
    <property type="match status" value="1"/>
</dbReference>
<dbReference type="SUPFAM" id="SSF47384">
    <property type="entry name" value="Homodimeric domain of signal transducing histidine kinase"/>
    <property type="match status" value="1"/>
</dbReference>
<keyword evidence="4" id="KW-0175">Coiled coil</keyword>
<dbReference type="CDD" id="cd00082">
    <property type="entry name" value="HisKA"/>
    <property type="match status" value="1"/>
</dbReference>
<dbReference type="Pfam" id="PF02518">
    <property type="entry name" value="HATPase_c"/>
    <property type="match status" value="1"/>
</dbReference>
<comment type="caution">
    <text evidence="6">The sequence shown here is derived from an EMBL/GenBank/DDBJ whole genome shotgun (WGS) entry which is preliminary data.</text>
</comment>